<proteinExistence type="predicted"/>
<dbReference type="Proteomes" id="UP000466931">
    <property type="component" value="Chromosome"/>
</dbReference>
<reference evidence="1" key="2">
    <citation type="submission" date="2020-02" db="EMBL/GenBank/DDBJ databases">
        <authorList>
            <person name="Matsumoto Y."/>
            <person name="Motooka D."/>
            <person name="Nakamura S."/>
        </authorList>
    </citation>
    <scope>NUCLEOTIDE SEQUENCE</scope>
    <source>
        <strain evidence="1">JCM 13671</strain>
    </source>
</reference>
<evidence type="ECO:0000313" key="2">
    <source>
        <dbReference type="Proteomes" id="UP000466931"/>
    </source>
</evidence>
<sequence>MDFQVTFANGTVAQYRGDTDRYRILPGGALQLDLLIDSMGVRRYYSPSGWLELVDNLPRPLPLDG</sequence>
<accession>A0A7I7XS62</accession>
<name>A0A7I7XS62_9MYCO</name>
<dbReference type="RefSeq" id="WP_085151488.1">
    <property type="nucleotide sequence ID" value="NZ_LQOQ01000019.1"/>
</dbReference>
<protein>
    <submittedName>
        <fullName evidence="1">Uncharacterized protein</fullName>
    </submittedName>
</protein>
<keyword evidence="2" id="KW-1185">Reference proteome</keyword>
<dbReference type="AlphaFoldDB" id="A0A7I7XS62"/>
<gene>
    <name evidence="1" type="ORF">MCNF_06630</name>
</gene>
<organism evidence="1 2">
    <name type="scientific">Mycolicibacterium confluentis</name>
    <dbReference type="NCBI Taxonomy" id="28047"/>
    <lineage>
        <taxon>Bacteria</taxon>
        <taxon>Bacillati</taxon>
        <taxon>Actinomycetota</taxon>
        <taxon>Actinomycetes</taxon>
        <taxon>Mycobacteriales</taxon>
        <taxon>Mycobacteriaceae</taxon>
        <taxon>Mycolicibacterium</taxon>
    </lineage>
</organism>
<evidence type="ECO:0000313" key="1">
    <source>
        <dbReference type="EMBL" id="BBZ32058.1"/>
    </source>
</evidence>
<dbReference type="EMBL" id="AP022612">
    <property type="protein sequence ID" value="BBZ32058.1"/>
    <property type="molecule type" value="Genomic_DNA"/>
</dbReference>
<reference evidence="1" key="1">
    <citation type="journal article" date="2019" name="Emerg. Microbes Infect.">
        <title>Comprehensive subspecies identification of 175 nontuberculous mycobacteria species based on 7547 genomic profiles.</title>
        <authorList>
            <person name="Matsumoto Y."/>
            <person name="Kinjo T."/>
            <person name="Motooka D."/>
            <person name="Nabeya D."/>
            <person name="Jung N."/>
            <person name="Uechi K."/>
            <person name="Horii T."/>
            <person name="Iida T."/>
            <person name="Fujita J."/>
            <person name="Nakamura S."/>
        </authorList>
    </citation>
    <scope>NUCLEOTIDE SEQUENCE [LARGE SCALE GENOMIC DNA]</scope>
    <source>
        <strain evidence="1">JCM 13671</strain>
    </source>
</reference>